<dbReference type="PANTHER" id="PTHR33928:SF2">
    <property type="entry name" value="PECTATE LYASE SUPERFAMILY PROTEIN DOMAIN-CONTAINING PROTEIN-RELATED"/>
    <property type="match status" value="1"/>
</dbReference>
<comment type="similarity">
    <text evidence="1">Belongs to the secreted LysM effector family.</text>
</comment>
<evidence type="ECO:0000313" key="5">
    <source>
        <dbReference type="Proteomes" id="UP001187734"/>
    </source>
</evidence>
<feature type="domain" description="LysM" evidence="3">
    <location>
        <begin position="956"/>
        <end position="1006"/>
    </location>
</feature>
<dbReference type="SUPFAM" id="SSF51126">
    <property type="entry name" value="Pectin lyase-like"/>
    <property type="match status" value="2"/>
</dbReference>
<dbReference type="CDD" id="cd00118">
    <property type="entry name" value="LysM"/>
    <property type="match status" value="1"/>
</dbReference>
<organism evidence="4 5">
    <name type="scientific">Fusarium torulosum</name>
    <dbReference type="NCBI Taxonomy" id="33205"/>
    <lineage>
        <taxon>Eukaryota</taxon>
        <taxon>Fungi</taxon>
        <taxon>Dikarya</taxon>
        <taxon>Ascomycota</taxon>
        <taxon>Pezizomycotina</taxon>
        <taxon>Sordariomycetes</taxon>
        <taxon>Hypocreomycetidae</taxon>
        <taxon>Hypocreales</taxon>
        <taxon>Nectriaceae</taxon>
        <taxon>Fusarium</taxon>
    </lineage>
</organism>
<protein>
    <submittedName>
        <fullName evidence="4">Related to glucan 1,3-beta-glucosidase</fullName>
    </submittedName>
</protein>
<dbReference type="Proteomes" id="UP001187734">
    <property type="component" value="Unassembled WGS sequence"/>
</dbReference>
<evidence type="ECO:0000256" key="2">
    <source>
        <dbReference type="SAM" id="MobiDB-lite"/>
    </source>
</evidence>
<evidence type="ECO:0000259" key="3">
    <source>
        <dbReference type="PROSITE" id="PS51782"/>
    </source>
</evidence>
<accession>A0AAE8MB21</accession>
<sequence length="1195" mass="131757">MSPLSRPCGLLGTYGPESQQKVLERATGCWMVEMSQLGYAPYAPKEYNVWRNVKDFGAKGDGKTDDTAAINRAISDGNRCGPECGASTKVPAVIYFPPGTYLVSSPIIQYYNTQFLGDPHSVPTILAASSFVGLGVITSDVYITDDQQWYLNTANFLRSIRSFKMDIRLTNPTAYICAIHWQVAQATSFENIEFYMLYNSEVPSNTQQGIYMENGSGGFMADLTFVGGDFGAYFGNQQFTTSHLVFVNCNTAVQVHWDWGWTVHDYVIESCGSGLVVTGGAGGAQSTGQSVGLLILIDTIIANAPKGIHFIDATKNKVLVPGGNQVVLESWGFGQVNNATSGTGFFINRDNIPAMNRSKALLGSQYDKLKPNLFSRRRPKYYNEPKSNVMNVKALGAKDDGITDDTIVLNSILAGAANTSSIVYFPYGVYVVIDTLKVPIGSRIIGQAWSQIMGKGANFEDELKPRPVVQVGRRGDVGIIEIQDVLFTVNGATAGAVVVEWNAREATQGSVGLWDSHIRVGGAAGSDLQYTNCPKLLGSVNPKCKAASMLFHLTPGSSAYLENSWNWVGDHDLDRKSRDQIDVYAARGMLIESDLAYLWGTASEHCVFYQYQLSNASNILMAMIQTETPYYQPTPQAPKPFKRTVGLFSNDPTFNTCKDDRCRMSWAVRILDSTSVYVLGTGLYSWFYNYKQDCVKTQNCQTKGFEVEESYNLWVYNLCTKAIIEMVSPRNSTPTYARDNLNGFLSSILAWLQGSKEVSGKREFPGFLIHQLDDVDDLGFPTVCQTALTKRVLCDWEVESFAELGYRKSSTARNRTDSICDAGCGQSLRSWYDTVAAACKGYTIGDSVPMLLGGYMWAAYNETCLKSDSGDYCDDVIAKFTRVNHYTKMPLKEMCSTCYVKRFATMQSSPYRLYNEAYKEQLEYIYLKCGLKGPTQIPASVLPDEEDNSLDCGTDEWYTTIDAKETCDSIALKHSVSSAALFNANQYRLSNCNDGTTIGAGTKLCIPPACSRTYILRSDEDCFSIESNRTNQLQFGDVQLYNPWVGFDCVNLQSFTFVYGTILCFGPQFGQHNSSSNGADTTTPQVQDPYTYDRIAPPKGAKVPKGTTERCGGWHVADKADSCARICAAAGIHIDLLLEVNTDLVDAQKCSDNLAVGNAYCVRPNYDWKVPFPVRTEVTATHYSTYDIGQPTKAA</sequence>
<feature type="region of interest" description="Disordered" evidence="2">
    <location>
        <begin position="1075"/>
        <end position="1104"/>
    </location>
</feature>
<feature type="domain" description="LysM" evidence="3">
    <location>
        <begin position="1113"/>
        <end position="1162"/>
    </location>
</feature>
<keyword evidence="5" id="KW-1185">Reference proteome</keyword>
<dbReference type="EMBL" id="ONZP01000207">
    <property type="protein sequence ID" value="SPJ77013.1"/>
    <property type="molecule type" value="Genomic_DNA"/>
</dbReference>
<gene>
    <name evidence="4" type="ORF">FTOL_06240</name>
</gene>
<comment type="caution">
    <text evidence="4">The sequence shown here is derived from an EMBL/GenBank/DDBJ whole genome shotgun (WGS) entry which is preliminary data.</text>
</comment>
<dbReference type="FunFam" id="2.160.20.10:FF:000049">
    <property type="entry name" value="Putative exo-beta-1,3-glucanase"/>
    <property type="match status" value="1"/>
</dbReference>
<dbReference type="CDD" id="cd23668">
    <property type="entry name" value="GH55_beta13glucanase-like"/>
    <property type="match status" value="1"/>
</dbReference>
<dbReference type="InterPro" id="IPR039279">
    <property type="entry name" value="QRT3-like"/>
</dbReference>
<dbReference type="Gene3D" id="2.160.20.10">
    <property type="entry name" value="Single-stranded right-handed beta-helix, Pectin lyase-like"/>
    <property type="match status" value="2"/>
</dbReference>
<dbReference type="PROSITE" id="PS51782">
    <property type="entry name" value="LYSM"/>
    <property type="match status" value="2"/>
</dbReference>
<dbReference type="AlphaFoldDB" id="A0AAE8MB21"/>
<feature type="compositionally biased region" description="Polar residues" evidence="2">
    <location>
        <begin position="1075"/>
        <end position="1088"/>
    </location>
</feature>
<dbReference type="InterPro" id="IPR012334">
    <property type="entry name" value="Pectin_lyas_fold"/>
</dbReference>
<dbReference type="PANTHER" id="PTHR33928">
    <property type="entry name" value="POLYGALACTURONASE QRT3"/>
    <property type="match status" value="1"/>
</dbReference>
<dbReference type="Pfam" id="PF01476">
    <property type="entry name" value="LysM"/>
    <property type="match status" value="1"/>
</dbReference>
<dbReference type="Gene3D" id="3.10.350.10">
    <property type="entry name" value="LysM domain"/>
    <property type="match status" value="2"/>
</dbReference>
<dbReference type="Pfam" id="PF12708">
    <property type="entry name" value="Pect-lyase_RHGA_epim"/>
    <property type="match status" value="2"/>
</dbReference>
<evidence type="ECO:0000256" key="1">
    <source>
        <dbReference type="ARBA" id="ARBA00044955"/>
    </source>
</evidence>
<reference evidence="4" key="1">
    <citation type="submission" date="2018-03" db="EMBL/GenBank/DDBJ databases">
        <authorList>
            <person name="Guldener U."/>
        </authorList>
    </citation>
    <scope>NUCLEOTIDE SEQUENCE</scope>
</reference>
<dbReference type="InterPro" id="IPR036779">
    <property type="entry name" value="LysM_dom_sf"/>
</dbReference>
<evidence type="ECO:0000313" key="4">
    <source>
        <dbReference type="EMBL" id="SPJ77013.1"/>
    </source>
</evidence>
<dbReference type="GO" id="GO:0004650">
    <property type="term" value="F:polygalacturonase activity"/>
    <property type="evidence" value="ECO:0007669"/>
    <property type="project" value="InterPro"/>
</dbReference>
<proteinExistence type="inferred from homology"/>
<dbReference type="InterPro" id="IPR011050">
    <property type="entry name" value="Pectin_lyase_fold/virulence"/>
</dbReference>
<dbReference type="InterPro" id="IPR018392">
    <property type="entry name" value="LysM"/>
</dbReference>
<dbReference type="InterPro" id="IPR024535">
    <property type="entry name" value="RHGA/B-epi-like_pectate_lyase"/>
</dbReference>
<name>A0AAE8MB21_9HYPO</name>